<comment type="caution">
    <text evidence="2">The sequence shown here is derived from an EMBL/GenBank/DDBJ whole genome shotgun (WGS) entry which is preliminary data.</text>
</comment>
<evidence type="ECO:0000313" key="3">
    <source>
        <dbReference type="Proteomes" id="UP000037600"/>
    </source>
</evidence>
<accession>A0A0J8JPK8</accession>
<dbReference type="OrthoDB" id="5294470at2"/>
<organism evidence="2 3">
    <name type="scientific">Catenovulum maritimum</name>
    <dbReference type="NCBI Taxonomy" id="1513271"/>
    <lineage>
        <taxon>Bacteria</taxon>
        <taxon>Pseudomonadati</taxon>
        <taxon>Pseudomonadota</taxon>
        <taxon>Gammaproteobacteria</taxon>
        <taxon>Alteromonadales</taxon>
        <taxon>Alteromonadaceae</taxon>
        <taxon>Catenovulum</taxon>
    </lineage>
</organism>
<evidence type="ECO:0008006" key="4">
    <source>
        <dbReference type="Google" id="ProtNLM"/>
    </source>
</evidence>
<keyword evidence="3" id="KW-1185">Reference proteome</keyword>
<dbReference type="RefSeq" id="WP_048689631.1">
    <property type="nucleotide sequence ID" value="NZ_KQ130483.1"/>
</dbReference>
<feature type="compositionally biased region" description="Basic residues" evidence="1">
    <location>
        <begin position="18"/>
        <end position="31"/>
    </location>
</feature>
<dbReference type="STRING" id="1513271.XM47_03350"/>
<evidence type="ECO:0000256" key="1">
    <source>
        <dbReference type="SAM" id="MobiDB-lite"/>
    </source>
</evidence>
<evidence type="ECO:0000313" key="2">
    <source>
        <dbReference type="EMBL" id="KMT66581.1"/>
    </source>
</evidence>
<dbReference type="Pfam" id="PF09831">
    <property type="entry name" value="DUF2058"/>
    <property type="match status" value="1"/>
</dbReference>
<dbReference type="AlphaFoldDB" id="A0A0J8JPK8"/>
<sequence>MSSLKDQFLKAGLVNKKQANKAKKSSKKSRTLKKEVQAAAEAKKSELLAKDQQANDALNQQAKEKAIAAQIKQLIQSHTIAPAGEIEYNFEFQSKVKTIRVSQQQKNQLVNGQVAIAAVNDTCSIIPTAIAEKINQRNEGYIVLLNTLQETEEDDPYADYQIPDDLMW</sequence>
<name>A0A0J8JPK8_9ALTE</name>
<reference evidence="2 3" key="1">
    <citation type="submission" date="2015-04" db="EMBL/GenBank/DDBJ databases">
        <title>Draft Genome Sequence of the Novel Agar-Digesting Marine Bacterium Q1.</title>
        <authorList>
            <person name="Li Y."/>
            <person name="Li D."/>
            <person name="Chen G."/>
            <person name="Du Z."/>
        </authorList>
    </citation>
    <scope>NUCLEOTIDE SEQUENCE [LARGE SCALE GENOMIC DNA]</scope>
    <source>
        <strain evidence="2 3">Q1</strain>
    </source>
</reference>
<protein>
    <recommendedName>
        <fullName evidence="4">Nucleoprotein/polynucleotide-associated enzyme</fullName>
    </recommendedName>
</protein>
<dbReference type="EMBL" id="LAZL01000003">
    <property type="protein sequence ID" value="KMT66581.1"/>
    <property type="molecule type" value="Genomic_DNA"/>
</dbReference>
<dbReference type="InterPro" id="IPR018636">
    <property type="entry name" value="DUF2058"/>
</dbReference>
<proteinExistence type="predicted"/>
<dbReference type="PATRIC" id="fig|1513271.3.peg.696"/>
<feature type="region of interest" description="Disordered" evidence="1">
    <location>
        <begin position="15"/>
        <end position="36"/>
    </location>
</feature>
<gene>
    <name evidence="2" type="ORF">XM47_03350</name>
</gene>
<dbReference type="Proteomes" id="UP000037600">
    <property type="component" value="Unassembled WGS sequence"/>
</dbReference>